<gene>
    <name evidence="1" type="ORF">H310_12456</name>
</gene>
<dbReference type="VEuPathDB" id="FungiDB:H310_12456"/>
<proteinExistence type="predicted"/>
<organism evidence="1">
    <name type="scientific">Aphanomyces invadans</name>
    <dbReference type="NCBI Taxonomy" id="157072"/>
    <lineage>
        <taxon>Eukaryota</taxon>
        <taxon>Sar</taxon>
        <taxon>Stramenopiles</taxon>
        <taxon>Oomycota</taxon>
        <taxon>Saprolegniomycetes</taxon>
        <taxon>Saprolegniales</taxon>
        <taxon>Verrucalvaceae</taxon>
        <taxon>Aphanomyces</taxon>
    </lineage>
</organism>
<protein>
    <submittedName>
        <fullName evidence="1">Uncharacterized protein</fullName>
    </submittedName>
</protein>
<reference evidence="1" key="1">
    <citation type="submission" date="2013-12" db="EMBL/GenBank/DDBJ databases">
        <title>The Genome Sequence of Aphanomyces invadans NJM9701.</title>
        <authorList>
            <consortium name="The Broad Institute Genomics Platform"/>
            <person name="Russ C."/>
            <person name="Tyler B."/>
            <person name="van West P."/>
            <person name="Dieguez-Uribeondo J."/>
            <person name="Young S.K."/>
            <person name="Zeng Q."/>
            <person name="Gargeya S."/>
            <person name="Fitzgerald M."/>
            <person name="Abouelleil A."/>
            <person name="Alvarado L."/>
            <person name="Chapman S.B."/>
            <person name="Gainer-Dewar J."/>
            <person name="Goldberg J."/>
            <person name="Griggs A."/>
            <person name="Gujja S."/>
            <person name="Hansen M."/>
            <person name="Howarth C."/>
            <person name="Imamovic A."/>
            <person name="Ireland A."/>
            <person name="Larimer J."/>
            <person name="McCowan C."/>
            <person name="Murphy C."/>
            <person name="Pearson M."/>
            <person name="Poon T.W."/>
            <person name="Priest M."/>
            <person name="Roberts A."/>
            <person name="Saif S."/>
            <person name="Shea T."/>
            <person name="Sykes S."/>
            <person name="Wortman J."/>
            <person name="Nusbaum C."/>
            <person name="Birren B."/>
        </authorList>
    </citation>
    <scope>NUCLEOTIDE SEQUENCE [LARGE SCALE GENOMIC DNA]</scope>
    <source>
        <strain evidence="1">NJM9701</strain>
    </source>
</reference>
<dbReference type="GeneID" id="20089506"/>
<name>A0A024THP8_9STRA</name>
<dbReference type="RefSeq" id="XP_008877731.1">
    <property type="nucleotide sequence ID" value="XM_008879509.1"/>
</dbReference>
<sequence length="95" mass="10550">MHRTLLWLCGLLKPFVSRPRRPNQQYFMLSRTTKRKVCVPISTSAPKTKASRCPKSRQSLSSGFFVAKSLASASLGTSFANKRTPSPTNLAPRLV</sequence>
<dbReference type="AlphaFoldDB" id="A0A024THP8"/>
<dbReference type="EMBL" id="KI913990">
    <property type="protein sequence ID" value="ETV93690.1"/>
    <property type="molecule type" value="Genomic_DNA"/>
</dbReference>
<accession>A0A024THP8</accession>
<evidence type="ECO:0000313" key="1">
    <source>
        <dbReference type="EMBL" id="ETV93690.1"/>
    </source>
</evidence>